<sequence>MAILAAEWHRGEVEMHKLLKVPLQDYPTAQGFPPRYAARLLRSPLVALGTLDDEGNPWTTVWGGERGFSRQIAEDIIALNSGVSAATDPVFQALWGGEKGDGIVKTNRMMSALAIDLETRDRVKLAGVMVAGALVVQDTVQMAMHVTESLGNCPKYLNKKAVEPHSVAGAKVVSDSLPLSPEALRVIQKADLFFLSSTNGETMDTNHRGGSPGFVRVLESEGSLALVYPEFSGNRLYQTLGNLRVNPKVGIVVPDFETGDVLYLTGESSILIGDDASAVLAKSKLAVKITVTKGRFVRAGLPFRASVIDYSPYNPPLRYLTSEKPALSSSSSSSSSKAESAPMTAHLVNREVLTPNVSRFTFKMESSGDGGGNAVKWQPGQHLTLDFSGELDHGWAHMDDGDPQSLNDDHVRTFTVSSAPDAERWGRLEITARRNGAATGLLWRHNLRVPLGIPAMGFGGEEGFRLPTSREKGKGDKRPVFVAGGVGITPLLAQARGVLDAGVPLRVIWTLRGEDVGLAADSFRRITGLAGVTRLFVTGEAAAAAVAEGGEEVPADDELRGMGARVERRRLGRDDVVRGGEGGDGEGRSRFYLCASPGLMGRLNGWLEGEDVVREDFGY</sequence>
<protein>
    <submittedName>
        <fullName evidence="1">Uncharacterized protein</fullName>
    </submittedName>
</protein>
<organism evidence="1 2">
    <name type="scientific">Trichothecium roseum</name>
    <dbReference type="NCBI Taxonomy" id="47278"/>
    <lineage>
        <taxon>Eukaryota</taxon>
        <taxon>Fungi</taxon>
        <taxon>Dikarya</taxon>
        <taxon>Ascomycota</taxon>
        <taxon>Pezizomycotina</taxon>
        <taxon>Sordariomycetes</taxon>
        <taxon>Hypocreomycetidae</taxon>
        <taxon>Hypocreales</taxon>
        <taxon>Hypocreales incertae sedis</taxon>
        <taxon>Trichothecium</taxon>
    </lineage>
</organism>
<evidence type="ECO:0000313" key="2">
    <source>
        <dbReference type="Proteomes" id="UP001163324"/>
    </source>
</evidence>
<accession>A0ACC0V2V3</accession>
<evidence type="ECO:0000313" key="1">
    <source>
        <dbReference type="EMBL" id="KAI9900697.1"/>
    </source>
</evidence>
<keyword evidence="2" id="KW-1185">Reference proteome</keyword>
<comment type="caution">
    <text evidence="1">The sequence shown here is derived from an EMBL/GenBank/DDBJ whole genome shotgun (WGS) entry which is preliminary data.</text>
</comment>
<reference evidence="1" key="1">
    <citation type="submission" date="2022-10" db="EMBL/GenBank/DDBJ databases">
        <title>Complete Genome of Trichothecium roseum strain YXFP-22015, a Plant Pathogen Isolated from Citrus.</title>
        <authorList>
            <person name="Wang Y."/>
            <person name="Zhu L."/>
        </authorList>
    </citation>
    <scope>NUCLEOTIDE SEQUENCE</scope>
    <source>
        <strain evidence="1">YXFP-22015</strain>
    </source>
</reference>
<proteinExistence type="predicted"/>
<dbReference type="EMBL" id="CM047943">
    <property type="protein sequence ID" value="KAI9900697.1"/>
    <property type="molecule type" value="Genomic_DNA"/>
</dbReference>
<name>A0ACC0V2V3_9HYPO</name>
<gene>
    <name evidence="1" type="ORF">N3K66_004959</name>
</gene>
<dbReference type="Proteomes" id="UP001163324">
    <property type="component" value="Chromosome 4"/>
</dbReference>